<name>A0ABY6DN12_9NEIS</name>
<proteinExistence type="inferred from homology"/>
<dbReference type="PANTHER" id="PTHR23407">
    <property type="entry name" value="ATPASE INHIBITOR/5-FORMYLTETRAHYDROFOLATE CYCLO-LIGASE"/>
    <property type="match status" value="1"/>
</dbReference>
<dbReference type="SUPFAM" id="SSF100950">
    <property type="entry name" value="NagB/RpiA/CoA transferase-like"/>
    <property type="match status" value="1"/>
</dbReference>
<dbReference type="EC" id="6.3.3.2" evidence="4"/>
<dbReference type="InterPro" id="IPR024185">
    <property type="entry name" value="FTHF_cligase-like_sf"/>
</dbReference>
<dbReference type="GO" id="GO:0030272">
    <property type="term" value="F:5-formyltetrahydrofolate cyclo-ligase activity"/>
    <property type="evidence" value="ECO:0007669"/>
    <property type="project" value="UniProtKB-EC"/>
</dbReference>
<evidence type="ECO:0000256" key="3">
    <source>
        <dbReference type="ARBA" id="ARBA00022840"/>
    </source>
</evidence>
<comment type="catalytic activity">
    <reaction evidence="4">
        <text>(6S)-5-formyl-5,6,7,8-tetrahydrofolate + ATP = (6R)-5,10-methenyltetrahydrofolate + ADP + phosphate</text>
        <dbReference type="Rhea" id="RHEA:10488"/>
        <dbReference type="ChEBI" id="CHEBI:30616"/>
        <dbReference type="ChEBI" id="CHEBI:43474"/>
        <dbReference type="ChEBI" id="CHEBI:57455"/>
        <dbReference type="ChEBI" id="CHEBI:57457"/>
        <dbReference type="ChEBI" id="CHEBI:456216"/>
        <dbReference type="EC" id="6.3.3.2"/>
    </reaction>
</comment>
<evidence type="ECO:0000256" key="1">
    <source>
        <dbReference type="ARBA" id="ARBA00010638"/>
    </source>
</evidence>
<gene>
    <name evidence="5" type="ORF">N8I74_01700</name>
</gene>
<evidence type="ECO:0000256" key="4">
    <source>
        <dbReference type="RuleBase" id="RU361279"/>
    </source>
</evidence>
<keyword evidence="6" id="KW-1185">Reference proteome</keyword>
<organism evidence="5 6">
    <name type="scientific">Chitiniphilus purpureus</name>
    <dbReference type="NCBI Taxonomy" id="2981137"/>
    <lineage>
        <taxon>Bacteria</taxon>
        <taxon>Pseudomonadati</taxon>
        <taxon>Pseudomonadota</taxon>
        <taxon>Betaproteobacteria</taxon>
        <taxon>Neisseriales</taxon>
        <taxon>Chitinibacteraceae</taxon>
        <taxon>Chitiniphilus</taxon>
    </lineage>
</organism>
<sequence>MFPSPNPPQDKLALRRMIRARRAALGAAVRHEASVAVARHALALGLFRAGRRLAAYVPTGSELSTWPLILQALRRRCALYLPHVPRRGRKMDFVRLDAASEWRAGQFGILEPHHHEVVAARSLDVVFVPLLAFDVALARLGQGGGYYDTTFHFRRIRRRWRKPLLVGLAFDEQRVCHVPAERWDLHLDLVITPAGILRAQSPPVLP</sequence>
<accession>A0ABY6DN12</accession>
<dbReference type="PANTHER" id="PTHR23407:SF1">
    <property type="entry name" value="5-FORMYLTETRAHYDROFOLATE CYCLO-LIGASE"/>
    <property type="match status" value="1"/>
</dbReference>
<dbReference type="RefSeq" id="WP_263125190.1">
    <property type="nucleotide sequence ID" value="NZ_CP106753.1"/>
</dbReference>
<keyword evidence="5" id="KW-0436">Ligase</keyword>
<keyword evidence="4" id="KW-0479">Metal-binding</keyword>
<evidence type="ECO:0000313" key="5">
    <source>
        <dbReference type="EMBL" id="UXY15755.1"/>
    </source>
</evidence>
<comment type="cofactor">
    <cofactor evidence="4">
        <name>Mg(2+)</name>
        <dbReference type="ChEBI" id="CHEBI:18420"/>
    </cofactor>
</comment>
<comment type="similarity">
    <text evidence="1 4">Belongs to the 5-formyltetrahydrofolate cyclo-ligase family.</text>
</comment>
<reference evidence="5" key="1">
    <citation type="submission" date="2022-10" db="EMBL/GenBank/DDBJ databases">
        <title>Chitiniphilus purpureus sp. nov., a novel chitin-degrading bacterium isolated from crawfish pond sediment.</title>
        <authorList>
            <person name="Li K."/>
        </authorList>
    </citation>
    <scope>NUCLEOTIDE SEQUENCE</scope>
    <source>
        <strain evidence="5">CD1</strain>
    </source>
</reference>
<protein>
    <recommendedName>
        <fullName evidence="4">5-formyltetrahydrofolate cyclo-ligase</fullName>
        <ecNumber evidence="4">6.3.3.2</ecNumber>
    </recommendedName>
</protein>
<keyword evidence="3 4" id="KW-0067">ATP-binding</keyword>
<dbReference type="Gene3D" id="3.40.50.10420">
    <property type="entry name" value="NagB/RpiA/CoA transferase-like"/>
    <property type="match status" value="1"/>
</dbReference>
<keyword evidence="4" id="KW-0460">Magnesium</keyword>
<dbReference type="InterPro" id="IPR037171">
    <property type="entry name" value="NagB/RpiA_transferase-like"/>
</dbReference>
<dbReference type="PIRSF" id="PIRSF006806">
    <property type="entry name" value="FTHF_cligase"/>
    <property type="match status" value="1"/>
</dbReference>
<dbReference type="NCBIfam" id="TIGR02727">
    <property type="entry name" value="MTHFS_bact"/>
    <property type="match status" value="1"/>
</dbReference>
<dbReference type="InterPro" id="IPR002698">
    <property type="entry name" value="FTHF_cligase"/>
</dbReference>
<keyword evidence="2 4" id="KW-0547">Nucleotide-binding</keyword>
<dbReference type="EMBL" id="CP106753">
    <property type="protein sequence ID" value="UXY15755.1"/>
    <property type="molecule type" value="Genomic_DNA"/>
</dbReference>
<dbReference type="Proteomes" id="UP001061302">
    <property type="component" value="Chromosome"/>
</dbReference>
<evidence type="ECO:0000313" key="6">
    <source>
        <dbReference type="Proteomes" id="UP001061302"/>
    </source>
</evidence>
<evidence type="ECO:0000256" key="2">
    <source>
        <dbReference type="ARBA" id="ARBA00022741"/>
    </source>
</evidence>
<dbReference type="Pfam" id="PF01812">
    <property type="entry name" value="5-FTHF_cyc-lig"/>
    <property type="match status" value="1"/>
</dbReference>